<accession>A0A1W0B103</accession>
<evidence type="ECO:0000313" key="6">
    <source>
        <dbReference type="EMBL" id="ONM48451.1"/>
    </source>
</evidence>
<proteinExistence type="predicted"/>
<comment type="caution">
    <text evidence="6">The sequence shown here is derived from an EMBL/GenBank/DDBJ whole genome shotgun (WGS) entry which is preliminary data.</text>
</comment>
<dbReference type="Pfam" id="PF00440">
    <property type="entry name" value="TetR_N"/>
    <property type="match status" value="1"/>
</dbReference>
<dbReference type="Gene3D" id="1.10.357.10">
    <property type="entry name" value="Tetracycline Repressor, domain 2"/>
    <property type="match status" value="1"/>
</dbReference>
<dbReference type="RefSeq" id="WP_077116708.1">
    <property type="nucleotide sequence ID" value="NZ_LOKT01000003.1"/>
</dbReference>
<dbReference type="InterPro" id="IPR050109">
    <property type="entry name" value="HTH-type_TetR-like_transc_reg"/>
</dbReference>
<reference evidence="6 7" key="1">
    <citation type="journal article" date="2016" name="Antonie Van Leeuwenhoek">
        <title>Nocardia donostiensis sp. nov., isolated from human respiratory specimens.</title>
        <authorList>
            <person name="Ercibengoa M."/>
            <person name="Bell M."/>
            <person name="Marimon J.M."/>
            <person name="Humrighouse B."/>
            <person name="Klenk H.P."/>
            <person name="Potter G."/>
            <person name="Perez-Trallero E."/>
        </authorList>
    </citation>
    <scope>NUCLEOTIDE SEQUENCE [LARGE SCALE GENOMIC DNA]</scope>
    <source>
        <strain evidence="6 7">X1655</strain>
    </source>
</reference>
<dbReference type="SUPFAM" id="SSF46689">
    <property type="entry name" value="Homeodomain-like"/>
    <property type="match status" value="1"/>
</dbReference>
<sequence>MSELSTRETVIAAARDLFARRGYTATTIKDIAAAAGCSPALVMKLTGSKAELFAAADPSATALEASAAEKPPPAEEPAGFQLVRLLVERRRNDEPEPWAMAPILVRESADPDKTRADVQARYLAAIALRIGDTSADRLRSQLVIAQLLGLAAAMRHLDLLDPGSIDPELLIRRYGALVQSIVDGEGVGAVDEPGRS</sequence>
<keyword evidence="7" id="KW-1185">Reference proteome</keyword>
<name>A0A1W0B103_9NOCA</name>
<evidence type="ECO:0000256" key="4">
    <source>
        <dbReference type="PROSITE-ProRule" id="PRU00335"/>
    </source>
</evidence>
<dbReference type="InterPro" id="IPR009057">
    <property type="entry name" value="Homeodomain-like_sf"/>
</dbReference>
<dbReference type="PROSITE" id="PS50977">
    <property type="entry name" value="HTH_TETR_2"/>
    <property type="match status" value="1"/>
</dbReference>
<dbReference type="STRING" id="1538463.B0T36_05055"/>
<dbReference type="InterPro" id="IPR041678">
    <property type="entry name" value="TetR_C_16"/>
</dbReference>
<evidence type="ECO:0000256" key="2">
    <source>
        <dbReference type="ARBA" id="ARBA00023125"/>
    </source>
</evidence>
<dbReference type="PANTHER" id="PTHR30055:SF234">
    <property type="entry name" value="HTH-TYPE TRANSCRIPTIONAL REGULATOR BETI"/>
    <property type="match status" value="1"/>
</dbReference>
<evidence type="ECO:0000256" key="1">
    <source>
        <dbReference type="ARBA" id="ARBA00023015"/>
    </source>
</evidence>
<gene>
    <name evidence="6" type="ORF">B0T46_12150</name>
</gene>
<evidence type="ECO:0000313" key="7">
    <source>
        <dbReference type="Proteomes" id="UP000188836"/>
    </source>
</evidence>
<dbReference type="SUPFAM" id="SSF48498">
    <property type="entry name" value="Tetracyclin repressor-like, C-terminal domain"/>
    <property type="match status" value="1"/>
</dbReference>
<dbReference type="AlphaFoldDB" id="A0A1W0B103"/>
<keyword evidence="2 4" id="KW-0238">DNA-binding</keyword>
<feature type="DNA-binding region" description="H-T-H motif" evidence="4">
    <location>
        <begin position="27"/>
        <end position="46"/>
    </location>
</feature>
<evidence type="ECO:0000259" key="5">
    <source>
        <dbReference type="PROSITE" id="PS50977"/>
    </source>
</evidence>
<evidence type="ECO:0000256" key="3">
    <source>
        <dbReference type="ARBA" id="ARBA00023163"/>
    </source>
</evidence>
<dbReference type="EMBL" id="MUMY01000009">
    <property type="protein sequence ID" value="ONM48451.1"/>
    <property type="molecule type" value="Genomic_DNA"/>
</dbReference>
<dbReference type="OrthoDB" id="4867607at2"/>
<dbReference type="GO" id="GO:0003700">
    <property type="term" value="F:DNA-binding transcription factor activity"/>
    <property type="evidence" value="ECO:0007669"/>
    <property type="project" value="TreeGrafter"/>
</dbReference>
<protein>
    <submittedName>
        <fullName evidence="6">TetR family transcriptional regulator</fullName>
    </submittedName>
</protein>
<dbReference type="GO" id="GO:0000976">
    <property type="term" value="F:transcription cis-regulatory region binding"/>
    <property type="evidence" value="ECO:0007669"/>
    <property type="project" value="TreeGrafter"/>
</dbReference>
<dbReference type="Proteomes" id="UP000188836">
    <property type="component" value="Unassembled WGS sequence"/>
</dbReference>
<dbReference type="Pfam" id="PF17920">
    <property type="entry name" value="TetR_C_16"/>
    <property type="match status" value="1"/>
</dbReference>
<keyword evidence="3" id="KW-0804">Transcription</keyword>
<feature type="domain" description="HTH tetR-type" evidence="5">
    <location>
        <begin position="4"/>
        <end position="64"/>
    </location>
</feature>
<dbReference type="InterPro" id="IPR001647">
    <property type="entry name" value="HTH_TetR"/>
</dbReference>
<dbReference type="InterPro" id="IPR036271">
    <property type="entry name" value="Tet_transcr_reg_TetR-rel_C_sf"/>
</dbReference>
<keyword evidence="1" id="KW-0805">Transcription regulation</keyword>
<organism evidence="6 7">
    <name type="scientific">Nocardia donostiensis</name>
    <dbReference type="NCBI Taxonomy" id="1538463"/>
    <lineage>
        <taxon>Bacteria</taxon>
        <taxon>Bacillati</taxon>
        <taxon>Actinomycetota</taxon>
        <taxon>Actinomycetes</taxon>
        <taxon>Mycobacteriales</taxon>
        <taxon>Nocardiaceae</taxon>
        <taxon>Nocardia</taxon>
    </lineage>
</organism>
<dbReference type="PANTHER" id="PTHR30055">
    <property type="entry name" value="HTH-TYPE TRANSCRIPTIONAL REGULATOR RUTR"/>
    <property type="match status" value="1"/>
</dbReference>